<proteinExistence type="predicted"/>
<dbReference type="EMBL" id="JABAHZ010000001">
    <property type="protein sequence ID" value="NLR78019.1"/>
    <property type="molecule type" value="Genomic_DNA"/>
</dbReference>
<accession>A0A847SLJ7</accession>
<gene>
    <name evidence="1" type="ORF">HGH91_05250</name>
</gene>
<dbReference type="AlphaFoldDB" id="A0A847SLJ7"/>
<dbReference type="Proteomes" id="UP000552864">
    <property type="component" value="Unassembled WGS sequence"/>
</dbReference>
<dbReference type="RefSeq" id="WP_168737374.1">
    <property type="nucleotide sequence ID" value="NZ_JABAHZ010000001.1"/>
</dbReference>
<evidence type="ECO:0000313" key="2">
    <source>
        <dbReference type="Proteomes" id="UP000552864"/>
    </source>
</evidence>
<reference evidence="1 2" key="1">
    <citation type="submission" date="2020-04" db="EMBL/GenBank/DDBJ databases">
        <authorList>
            <person name="Yin C."/>
        </authorList>
    </citation>
    <scope>NUCLEOTIDE SEQUENCE [LARGE SCALE GENOMIC DNA]</scope>
    <source>
        <strain evidence="1 2">Ak56</strain>
    </source>
</reference>
<evidence type="ECO:0000313" key="1">
    <source>
        <dbReference type="EMBL" id="NLR78019.1"/>
    </source>
</evidence>
<protein>
    <submittedName>
        <fullName evidence="1">Uncharacterized protein</fullName>
    </submittedName>
</protein>
<name>A0A847SLJ7_9BACT</name>
<comment type="caution">
    <text evidence="1">The sequence shown here is derived from an EMBL/GenBank/DDBJ whole genome shotgun (WGS) entry which is preliminary data.</text>
</comment>
<organism evidence="1 2">
    <name type="scientific">Chitinophaga eiseniae</name>
    <dbReference type="NCBI Taxonomy" id="634771"/>
    <lineage>
        <taxon>Bacteria</taxon>
        <taxon>Pseudomonadati</taxon>
        <taxon>Bacteroidota</taxon>
        <taxon>Chitinophagia</taxon>
        <taxon>Chitinophagales</taxon>
        <taxon>Chitinophagaceae</taxon>
        <taxon>Chitinophaga</taxon>
    </lineage>
</organism>
<sequence length="170" mass="19502">MEENGVRPIDAMLDSLHRRTNNYVNMFGPEILKDKAFLKAKRNGLENIRRSFDGTKNKDDLATLKIINNQIRKLNREIYPRFGIGRAINTVRTINIISKKMFDLAAASARKIAKRRQARSDTQQMDKIISDLNGNKDKKVKSENTKRIDLKRRHANRIILSGGISNGKKL</sequence>
<keyword evidence="2" id="KW-1185">Reference proteome</keyword>